<organism evidence="2 3">
    <name type="scientific">Polarella glacialis</name>
    <name type="common">Dinoflagellate</name>
    <dbReference type="NCBI Taxonomy" id="89957"/>
    <lineage>
        <taxon>Eukaryota</taxon>
        <taxon>Sar</taxon>
        <taxon>Alveolata</taxon>
        <taxon>Dinophyceae</taxon>
        <taxon>Suessiales</taxon>
        <taxon>Suessiaceae</taxon>
        <taxon>Polarella</taxon>
    </lineage>
</organism>
<protein>
    <submittedName>
        <fullName evidence="2">Uncharacterized protein</fullName>
    </submittedName>
</protein>
<dbReference type="EMBL" id="CAJNNV010023131">
    <property type="protein sequence ID" value="CAE8608509.1"/>
    <property type="molecule type" value="Genomic_DNA"/>
</dbReference>
<dbReference type="AlphaFoldDB" id="A0A813F9X6"/>
<keyword evidence="3" id="KW-1185">Reference proteome</keyword>
<reference evidence="2" key="1">
    <citation type="submission" date="2021-02" db="EMBL/GenBank/DDBJ databases">
        <authorList>
            <person name="Dougan E. K."/>
            <person name="Rhodes N."/>
            <person name="Thang M."/>
            <person name="Chan C."/>
        </authorList>
    </citation>
    <scope>NUCLEOTIDE SEQUENCE</scope>
</reference>
<keyword evidence="1" id="KW-0472">Membrane</keyword>
<name>A0A813F9X6_POLGL</name>
<comment type="caution">
    <text evidence="2">The sequence shown here is derived from an EMBL/GenBank/DDBJ whole genome shotgun (WGS) entry which is preliminary data.</text>
</comment>
<keyword evidence="1" id="KW-0812">Transmembrane</keyword>
<gene>
    <name evidence="2" type="ORF">PGLA1383_LOCUS26366</name>
</gene>
<keyword evidence="1" id="KW-1133">Transmembrane helix</keyword>
<accession>A0A813F9X6</accession>
<evidence type="ECO:0000313" key="2">
    <source>
        <dbReference type="EMBL" id="CAE8608509.1"/>
    </source>
</evidence>
<feature type="transmembrane region" description="Helical" evidence="1">
    <location>
        <begin position="86"/>
        <end position="109"/>
    </location>
</feature>
<dbReference type="Proteomes" id="UP000654075">
    <property type="component" value="Unassembled WGS sequence"/>
</dbReference>
<sequence>MAVVGTSSDMSLHDRTSTALHSLRHPGSRMHQRGVSLATVIDLGGRHFGPNACEINQYALSFHTDKYDIFISHTWRTGRIAKYAALLCYTSLFPAACAGLAAGILAFALQVQGILPPFGMVVFSEAHEVPELLPASMRVHKFCDTCDLGSAF</sequence>
<proteinExistence type="predicted"/>
<evidence type="ECO:0000256" key="1">
    <source>
        <dbReference type="SAM" id="Phobius"/>
    </source>
</evidence>
<evidence type="ECO:0000313" key="3">
    <source>
        <dbReference type="Proteomes" id="UP000654075"/>
    </source>
</evidence>